<dbReference type="SUPFAM" id="SSF53383">
    <property type="entry name" value="PLP-dependent transferases"/>
    <property type="match status" value="1"/>
</dbReference>
<organism evidence="7 8">
    <name type="scientific">Nitrospirillum viridazoti CBAmc</name>
    <dbReference type="NCBI Taxonomy" id="1441467"/>
    <lineage>
        <taxon>Bacteria</taxon>
        <taxon>Pseudomonadati</taxon>
        <taxon>Pseudomonadota</taxon>
        <taxon>Alphaproteobacteria</taxon>
        <taxon>Rhodospirillales</taxon>
        <taxon>Azospirillaceae</taxon>
        <taxon>Nitrospirillum</taxon>
        <taxon>Nitrospirillum viridazoti</taxon>
    </lineage>
</organism>
<keyword evidence="3" id="KW-0805">Transcription regulation</keyword>
<comment type="similarity">
    <text evidence="1">In the C-terminal section; belongs to the class-I pyridoxal-phosphate-dependent aminotransferase family.</text>
</comment>
<evidence type="ECO:0000256" key="2">
    <source>
        <dbReference type="ARBA" id="ARBA00022898"/>
    </source>
</evidence>
<feature type="domain" description="HTH gntR-type" evidence="6">
    <location>
        <begin position="19"/>
        <end position="87"/>
    </location>
</feature>
<evidence type="ECO:0000259" key="6">
    <source>
        <dbReference type="PROSITE" id="PS50949"/>
    </source>
</evidence>
<dbReference type="PANTHER" id="PTHR46577">
    <property type="entry name" value="HTH-TYPE TRANSCRIPTIONAL REGULATORY PROTEIN GABR"/>
    <property type="match status" value="1"/>
</dbReference>
<dbReference type="RefSeq" id="WP_088873712.1">
    <property type="nucleotide sequence ID" value="NZ_CP022111.1"/>
</dbReference>
<dbReference type="AlphaFoldDB" id="A0A248JXI2"/>
<gene>
    <name evidence="7" type="ORF">Y958_20425</name>
</gene>
<proteinExistence type="inferred from homology"/>
<dbReference type="InterPro" id="IPR015421">
    <property type="entry name" value="PyrdxlP-dep_Trfase_major"/>
</dbReference>
<keyword evidence="8" id="KW-1185">Reference proteome</keyword>
<dbReference type="GO" id="GO:0003700">
    <property type="term" value="F:DNA-binding transcription factor activity"/>
    <property type="evidence" value="ECO:0007669"/>
    <property type="project" value="InterPro"/>
</dbReference>
<dbReference type="InterPro" id="IPR036388">
    <property type="entry name" value="WH-like_DNA-bd_sf"/>
</dbReference>
<protein>
    <recommendedName>
        <fullName evidence="6">HTH gntR-type domain-containing protein</fullName>
    </recommendedName>
</protein>
<dbReference type="InterPro" id="IPR051446">
    <property type="entry name" value="HTH_trans_reg/aminotransferase"/>
</dbReference>
<evidence type="ECO:0000313" key="7">
    <source>
        <dbReference type="EMBL" id="ASG23201.1"/>
    </source>
</evidence>
<dbReference type="EMBL" id="CP022111">
    <property type="protein sequence ID" value="ASG23201.1"/>
    <property type="molecule type" value="Genomic_DNA"/>
</dbReference>
<dbReference type="Gene3D" id="1.10.10.10">
    <property type="entry name" value="Winged helix-like DNA-binding domain superfamily/Winged helix DNA-binding domain"/>
    <property type="match status" value="1"/>
</dbReference>
<dbReference type="SMART" id="SM00345">
    <property type="entry name" value="HTH_GNTR"/>
    <property type="match status" value="1"/>
</dbReference>
<dbReference type="Gene3D" id="3.40.640.10">
    <property type="entry name" value="Type I PLP-dependent aspartate aminotransferase-like (Major domain)"/>
    <property type="match status" value="1"/>
</dbReference>
<name>A0A248JXI2_9PROT</name>
<accession>A0A248JXI2</accession>
<dbReference type="GO" id="GO:0003677">
    <property type="term" value="F:DNA binding"/>
    <property type="evidence" value="ECO:0007669"/>
    <property type="project" value="UniProtKB-KW"/>
</dbReference>
<dbReference type="KEGG" id="nao:Y958_20425"/>
<keyword evidence="5" id="KW-0804">Transcription</keyword>
<dbReference type="InterPro" id="IPR015424">
    <property type="entry name" value="PyrdxlP-dep_Trfase"/>
</dbReference>
<dbReference type="InterPro" id="IPR000524">
    <property type="entry name" value="Tscrpt_reg_HTH_GntR"/>
</dbReference>
<keyword evidence="2" id="KW-0663">Pyridoxal phosphate</keyword>
<evidence type="ECO:0000256" key="1">
    <source>
        <dbReference type="ARBA" id="ARBA00005384"/>
    </source>
</evidence>
<dbReference type="Pfam" id="PF00392">
    <property type="entry name" value="GntR"/>
    <property type="match status" value="1"/>
</dbReference>
<dbReference type="PRINTS" id="PR00035">
    <property type="entry name" value="HTHGNTR"/>
</dbReference>
<keyword evidence="4" id="KW-0238">DNA-binding</keyword>
<dbReference type="SUPFAM" id="SSF46785">
    <property type="entry name" value="Winged helix' DNA-binding domain"/>
    <property type="match status" value="1"/>
</dbReference>
<evidence type="ECO:0000313" key="8">
    <source>
        <dbReference type="Proteomes" id="UP000197153"/>
    </source>
</evidence>
<dbReference type="PROSITE" id="PS50949">
    <property type="entry name" value="HTH_GNTR"/>
    <property type="match status" value="1"/>
</dbReference>
<evidence type="ECO:0000256" key="3">
    <source>
        <dbReference type="ARBA" id="ARBA00023015"/>
    </source>
</evidence>
<dbReference type="CDD" id="cd00609">
    <property type="entry name" value="AAT_like"/>
    <property type="match status" value="1"/>
</dbReference>
<dbReference type="Proteomes" id="UP000197153">
    <property type="component" value="Chromosome 2"/>
</dbReference>
<dbReference type="InterPro" id="IPR036390">
    <property type="entry name" value="WH_DNA-bd_sf"/>
</dbReference>
<reference evidence="7 8" key="1">
    <citation type="submission" date="2017-06" db="EMBL/GenBank/DDBJ databases">
        <title>Complete genome sequence of Nitrospirillum amazonense strain CBAmC, an endophytic nitrogen-fixing and plant growth-promoting bacterium, isolated from sugarcane.</title>
        <authorList>
            <person name="Schwab S."/>
            <person name="dos Santos Teixeira K.R."/>
            <person name="Simoes Araujo J.L."/>
            <person name="Soares Vidal M."/>
            <person name="Borges de Freitas H.R."/>
            <person name="Rivello Crivelaro A.L."/>
            <person name="Bueno de Camargo Nunes A."/>
            <person name="dos Santos C.M."/>
            <person name="Palmeira da Silva Rosa D."/>
            <person name="da Silva Padilha D."/>
            <person name="da Silva E."/>
            <person name="Araujo Terra L."/>
            <person name="Soares Mendes V."/>
            <person name="Farinelli L."/>
            <person name="Magalhaes Cruz L."/>
            <person name="Baldani J.I."/>
        </authorList>
    </citation>
    <scope>NUCLEOTIDE SEQUENCE [LARGE SCALE GENOMIC DNA]</scope>
    <source>
        <strain evidence="7 8">CBAmC</strain>
    </source>
</reference>
<dbReference type="GO" id="GO:0030170">
    <property type="term" value="F:pyridoxal phosphate binding"/>
    <property type="evidence" value="ECO:0007669"/>
    <property type="project" value="InterPro"/>
</dbReference>
<evidence type="ECO:0000256" key="4">
    <source>
        <dbReference type="ARBA" id="ARBA00023125"/>
    </source>
</evidence>
<dbReference type="PANTHER" id="PTHR46577:SF1">
    <property type="entry name" value="HTH-TYPE TRANSCRIPTIONAL REGULATORY PROTEIN GABR"/>
    <property type="match status" value="1"/>
</dbReference>
<evidence type="ECO:0000256" key="5">
    <source>
        <dbReference type="ARBA" id="ARBA00023163"/>
    </source>
</evidence>
<dbReference type="Pfam" id="PF00155">
    <property type="entry name" value="Aminotran_1_2"/>
    <property type="match status" value="1"/>
</dbReference>
<sequence length="474" mass="49537">MSAIAPLWNSLMLDRQASTSLQDQIVAYFRDAALSGRLPAGTRLPSSRELARDQGLARITVVQAYDRLVAEGYVQGRVGAGMYVAEGVATIAPRAVPGTPASGSPTAPTAPPMPLAVGIPALDQFPWADWAKAGMAAQRGRPAHLLAYGHPSGTAELRAAIADYVAVARGIACTPGQVIIVSGAQQGIDLVARTLLSPGDAVWFEEPGYVAGRSALAAAGLEIVPVPVDGDGMDVAAGLAARPGARLALVAPTHQYPLGATLSLGRRLALLDWAERANAWVLEDDYDGEYRYGGRPLTPLHTLDGGRRVLYLGTFSKVLAPGLRLGYLIVPPALADRFANAKWMQDRGAPGLTQQILARFITQGRLAAHVRRMRPLYRARRQALMAALAEHAADVLNAAGNPEAGLHLVTRLRVPGDDAAIAKAVLARGVKAAALSPYYHGSAPAGGFVLGFAGTAEAAMAPAVRILAAAIRQG</sequence>
<dbReference type="CDD" id="cd07377">
    <property type="entry name" value="WHTH_GntR"/>
    <property type="match status" value="1"/>
</dbReference>
<dbReference type="InterPro" id="IPR004839">
    <property type="entry name" value="Aminotransferase_I/II_large"/>
</dbReference>